<keyword evidence="2 8" id="KW-0255">Endonuclease</keyword>
<dbReference type="PROSITE" id="PS50164">
    <property type="entry name" value="GIY_YIG"/>
    <property type="match status" value="1"/>
</dbReference>
<dbReference type="InterPro" id="IPR027520">
    <property type="entry name" value="Slx1"/>
</dbReference>
<keyword evidence="5 8" id="KW-0233">DNA recombination</keyword>
<comment type="subunit">
    <text evidence="8">Forms a heterodimer with SLX4.</text>
</comment>
<evidence type="ECO:0000256" key="7">
    <source>
        <dbReference type="ARBA" id="ARBA00023242"/>
    </source>
</evidence>
<comment type="function">
    <text evidence="8">Catalytic subunit of the SLX1-SLX4 structure-specific endonuclease that resolves DNA secondary structures generated during DNA repair and recombination. Has endonuclease activity towards branched DNA substrates, introducing single-strand cuts in duplex DNA close to junctions with ss-DNA.</text>
</comment>
<comment type="caution">
    <text evidence="8">Lacks conserved residue(s) required for the propagation of feature annotation.</text>
</comment>
<feature type="region of interest" description="Disordered" evidence="9">
    <location>
        <begin position="308"/>
        <end position="513"/>
    </location>
</feature>
<dbReference type="STRING" id="1884261.A0A5C3QK72"/>
<proteinExistence type="inferred from homology"/>
<comment type="cofactor">
    <cofactor evidence="8">
        <name>a divalent metal cation</name>
        <dbReference type="ChEBI" id="CHEBI:60240"/>
    </cofactor>
</comment>
<dbReference type="InterPro" id="IPR013083">
    <property type="entry name" value="Znf_RING/FYVE/PHD"/>
</dbReference>
<dbReference type="AlphaFoldDB" id="A0A5C3QK72"/>
<organism evidence="11 12">
    <name type="scientific">Pterulicium gracile</name>
    <dbReference type="NCBI Taxonomy" id="1884261"/>
    <lineage>
        <taxon>Eukaryota</taxon>
        <taxon>Fungi</taxon>
        <taxon>Dikarya</taxon>
        <taxon>Basidiomycota</taxon>
        <taxon>Agaricomycotina</taxon>
        <taxon>Agaricomycetes</taxon>
        <taxon>Agaricomycetidae</taxon>
        <taxon>Agaricales</taxon>
        <taxon>Pleurotineae</taxon>
        <taxon>Pterulaceae</taxon>
        <taxon>Pterulicium</taxon>
    </lineage>
</organism>
<evidence type="ECO:0000313" key="12">
    <source>
        <dbReference type="Proteomes" id="UP000305067"/>
    </source>
</evidence>
<keyword evidence="1 8" id="KW-0540">Nuclease</keyword>
<dbReference type="Pfam" id="PF21202">
    <property type="entry name" value="SLX1_C"/>
    <property type="match status" value="1"/>
</dbReference>
<dbReference type="CDD" id="cd10455">
    <property type="entry name" value="GIY-YIG_SLX1"/>
    <property type="match status" value="1"/>
</dbReference>
<keyword evidence="4 8" id="KW-0378">Hydrolase</keyword>
<dbReference type="GO" id="GO:0017108">
    <property type="term" value="F:5'-flap endonuclease activity"/>
    <property type="evidence" value="ECO:0007669"/>
    <property type="project" value="InterPro"/>
</dbReference>
<keyword evidence="7 8" id="KW-0539">Nucleus</keyword>
<dbReference type="GO" id="GO:0033557">
    <property type="term" value="C:Slx1-Slx4 complex"/>
    <property type="evidence" value="ECO:0007669"/>
    <property type="project" value="UniProtKB-UniRule"/>
</dbReference>
<dbReference type="PANTHER" id="PTHR20208:SF10">
    <property type="entry name" value="STRUCTURE-SPECIFIC ENDONUCLEASE SUBUNIT SLX1"/>
    <property type="match status" value="1"/>
</dbReference>
<comment type="subcellular location">
    <subcellularLocation>
        <location evidence="8">Nucleus</location>
    </subcellularLocation>
</comment>
<dbReference type="GO" id="GO:0000724">
    <property type="term" value="P:double-strand break repair via homologous recombination"/>
    <property type="evidence" value="ECO:0007669"/>
    <property type="project" value="TreeGrafter"/>
</dbReference>
<dbReference type="Proteomes" id="UP000305067">
    <property type="component" value="Unassembled WGS sequence"/>
</dbReference>
<dbReference type="SUPFAM" id="SSF82771">
    <property type="entry name" value="GIY-YIG endonuclease"/>
    <property type="match status" value="1"/>
</dbReference>
<dbReference type="HAMAP" id="MF_03100">
    <property type="entry name" value="Endonuc_su_Slx1"/>
    <property type="match status" value="1"/>
</dbReference>
<evidence type="ECO:0000256" key="5">
    <source>
        <dbReference type="ARBA" id="ARBA00023172"/>
    </source>
</evidence>
<name>A0A5C3QK72_9AGAR</name>
<feature type="compositionally biased region" description="Low complexity" evidence="9">
    <location>
        <begin position="503"/>
        <end position="513"/>
    </location>
</feature>
<dbReference type="InterPro" id="IPR050381">
    <property type="entry name" value="SLX1_endonuclease"/>
</dbReference>
<dbReference type="Pfam" id="PF01541">
    <property type="entry name" value="GIY-YIG"/>
    <property type="match status" value="1"/>
</dbReference>
<keyword evidence="12" id="KW-1185">Reference proteome</keyword>
<keyword evidence="6 8" id="KW-0234">DNA repair</keyword>
<dbReference type="OrthoDB" id="24645at2759"/>
<evidence type="ECO:0000256" key="1">
    <source>
        <dbReference type="ARBA" id="ARBA00022722"/>
    </source>
</evidence>
<sequence length="581" mass="62770">MTGRATQPTPRSSLVSHNFPPFYACYLLKSVATPRSTATYIGSTPSPPRRIRQHNGELTQGAWKTSRHRPWVMQMIVYGFPSKLAALQFEWAWQHPYASRHLKDAGGKSMVTKDRKSRYLKTNIQNVRMMLSSHPYNLWPLHVKFFTHEANKVWNQELGDLPTGLTCVTELEGVDGKSGLVGSGRVGPVDVTDGATTSRILAKHTSLPTHRCCTICKDPFTESEQSSLSTSICPNSTCTASFHLLCLSTRFLAEGAPSTALLPRGGTCPSCGSYTLWGDVVKASYRRHAGSGMIEEEEEELLEPGEIFGAGESDSNEEVPPEAPTPRSPRKAPALTNRKRGRPPGSKNKSKDATNNSDSREEFDFGKVVVMKSSSDEDEQVRNAVGRSPPKKPRKVLVPSGSEPPKKSAVGATKRATKAGVTSKTGAMSKTSTAKLKPRAPTSQLALNADSAGEQFDFTEADAVPSTDSEREGPAPPPRRKPKSVAPGPAMRPRTPPRRKPKSAAAAYSTMAGAEGSTMGTAVGLTTVGAAYTTAGATYTTVQREALAVKSVQNEVIELDSSGYEEDELELDLAAVLKRRR</sequence>
<evidence type="ECO:0000256" key="8">
    <source>
        <dbReference type="HAMAP-Rule" id="MF_03100"/>
    </source>
</evidence>
<dbReference type="EMBL" id="ML178824">
    <property type="protein sequence ID" value="TFL01758.1"/>
    <property type="molecule type" value="Genomic_DNA"/>
</dbReference>
<reference evidence="11 12" key="1">
    <citation type="journal article" date="2019" name="Nat. Ecol. Evol.">
        <title>Megaphylogeny resolves global patterns of mushroom evolution.</title>
        <authorList>
            <person name="Varga T."/>
            <person name="Krizsan K."/>
            <person name="Foldi C."/>
            <person name="Dima B."/>
            <person name="Sanchez-Garcia M."/>
            <person name="Sanchez-Ramirez S."/>
            <person name="Szollosi G.J."/>
            <person name="Szarkandi J.G."/>
            <person name="Papp V."/>
            <person name="Albert L."/>
            <person name="Andreopoulos W."/>
            <person name="Angelini C."/>
            <person name="Antonin V."/>
            <person name="Barry K.W."/>
            <person name="Bougher N.L."/>
            <person name="Buchanan P."/>
            <person name="Buyck B."/>
            <person name="Bense V."/>
            <person name="Catcheside P."/>
            <person name="Chovatia M."/>
            <person name="Cooper J."/>
            <person name="Damon W."/>
            <person name="Desjardin D."/>
            <person name="Finy P."/>
            <person name="Geml J."/>
            <person name="Haridas S."/>
            <person name="Hughes K."/>
            <person name="Justo A."/>
            <person name="Karasinski D."/>
            <person name="Kautmanova I."/>
            <person name="Kiss B."/>
            <person name="Kocsube S."/>
            <person name="Kotiranta H."/>
            <person name="LaButti K.M."/>
            <person name="Lechner B.E."/>
            <person name="Liimatainen K."/>
            <person name="Lipzen A."/>
            <person name="Lukacs Z."/>
            <person name="Mihaltcheva S."/>
            <person name="Morgado L.N."/>
            <person name="Niskanen T."/>
            <person name="Noordeloos M.E."/>
            <person name="Ohm R.A."/>
            <person name="Ortiz-Santana B."/>
            <person name="Ovrebo C."/>
            <person name="Racz N."/>
            <person name="Riley R."/>
            <person name="Savchenko A."/>
            <person name="Shiryaev A."/>
            <person name="Soop K."/>
            <person name="Spirin V."/>
            <person name="Szebenyi C."/>
            <person name="Tomsovsky M."/>
            <person name="Tulloss R.E."/>
            <person name="Uehling J."/>
            <person name="Grigoriev I.V."/>
            <person name="Vagvolgyi C."/>
            <person name="Papp T."/>
            <person name="Martin F.M."/>
            <person name="Miettinen O."/>
            <person name="Hibbett D.S."/>
            <person name="Nagy L.G."/>
        </authorList>
    </citation>
    <scope>NUCLEOTIDE SEQUENCE [LARGE SCALE GENOMIC DNA]</scope>
    <source>
        <strain evidence="11 12">CBS 309.79</strain>
    </source>
</reference>
<evidence type="ECO:0000256" key="3">
    <source>
        <dbReference type="ARBA" id="ARBA00022763"/>
    </source>
</evidence>
<dbReference type="PANTHER" id="PTHR20208">
    <property type="entry name" value="STRUCTURE-SPECIFIC ENDONUCLEASE SUBUNIT SLX1"/>
    <property type="match status" value="1"/>
</dbReference>
<feature type="domain" description="GIY-YIG" evidence="10">
    <location>
        <begin position="21"/>
        <end position="103"/>
    </location>
</feature>
<dbReference type="InterPro" id="IPR035901">
    <property type="entry name" value="GIY-YIG_endonuc_sf"/>
</dbReference>
<dbReference type="InterPro" id="IPR048749">
    <property type="entry name" value="SLX1_C"/>
</dbReference>
<evidence type="ECO:0000256" key="2">
    <source>
        <dbReference type="ARBA" id="ARBA00022759"/>
    </source>
</evidence>
<protein>
    <recommendedName>
        <fullName evidence="10">GIY-YIG domain-containing protein</fullName>
    </recommendedName>
</protein>
<accession>A0A5C3QK72</accession>
<comment type="similarity">
    <text evidence="8">Belongs to the SLX1 family.</text>
</comment>
<dbReference type="Gene3D" id="3.40.1440.10">
    <property type="entry name" value="GIY-YIG endonuclease"/>
    <property type="match status" value="1"/>
</dbReference>
<evidence type="ECO:0000313" key="11">
    <source>
        <dbReference type="EMBL" id="TFL01758.1"/>
    </source>
</evidence>
<dbReference type="FunFam" id="3.40.1440.10:FF:000006">
    <property type="entry name" value="Structure-specific endonuclease subunit SLX1"/>
    <property type="match status" value="1"/>
</dbReference>
<evidence type="ECO:0000256" key="6">
    <source>
        <dbReference type="ARBA" id="ARBA00023204"/>
    </source>
</evidence>
<dbReference type="InterPro" id="IPR000305">
    <property type="entry name" value="GIY-YIG_endonuc"/>
</dbReference>
<dbReference type="GO" id="GO:0008821">
    <property type="term" value="F:crossover junction DNA endonuclease activity"/>
    <property type="evidence" value="ECO:0007669"/>
    <property type="project" value="TreeGrafter"/>
</dbReference>
<gene>
    <name evidence="11" type="ORF">BDV98DRAFT_68399</name>
</gene>
<evidence type="ECO:0000256" key="4">
    <source>
        <dbReference type="ARBA" id="ARBA00022801"/>
    </source>
</evidence>
<feature type="compositionally biased region" description="Polar residues" evidence="9">
    <location>
        <begin position="420"/>
        <end position="434"/>
    </location>
</feature>
<evidence type="ECO:0000256" key="9">
    <source>
        <dbReference type="SAM" id="MobiDB-lite"/>
    </source>
</evidence>
<dbReference type="Gene3D" id="3.30.40.10">
    <property type="entry name" value="Zinc/RING finger domain, C3HC4 (zinc finger)"/>
    <property type="match status" value="1"/>
</dbReference>
<keyword evidence="3 8" id="KW-0227">DNA damage</keyword>
<evidence type="ECO:0000259" key="10">
    <source>
        <dbReference type="PROSITE" id="PS50164"/>
    </source>
</evidence>